<sequence>MVISMERWVGKVAVVTGASAGIGAAIVEQLVEAGLKVVGLARRKEKLEELSKQLEGKNGQLYAYQADITKEENILKAFQWIKDNLGPVHILINNAGVTRTTDLINGNTKLWKEVLDTNILGLCIATREAVKDMRANNVDGHIIHINSIAGHGVPNFPQVNVYPGSKHAVTALTETLRQELNSVGSKIKISSVSPGYVKTEILEANFKASGLSQPPDMKGLLDKFPSLQSEDVADSVLYVLATPPHVQVHELIIKPVGEPF</sequence>
<evidence type="ECO:0000256" key="1">
    <source>
        <dbReference type="ARBA" id="ARBA00006484"/>
    </source>
</evidence>
<dbReference type="FunFam" id="3.40.50.720:FF:000047">
    <property type="entry name" value="NADP-dependent L-serine/L-allo-threonine dehydrogenase"/>
    <property type="match status" value="1"/>
</dbReference>
<name>A0A8K0DF59_IGNLU</name>
<evidence type="ECO:0000313" key="4">
    <source>
        <dbReference type="EMBL" id="KAF2902133.1"/>
    </source>
</evidence>
<dbReference type="EMBL" id="VTPC01001386">
    <property type="protein sequence ID" value="KAF2902133.1"/>
    <property type="molecule type" value="Genomic_DNA"/>
</dbReference>
<keyword evidence="2" id="KW-0560">Oxidoreductase</keyword>
<dbReference type="Proteomes" id="UP000801492">
    <property type="component" value="Unassembled WGS sequence"/>
</dbReference>
<accession>A0A8K0DF59</accession>
<proteinExistence type="inferred from homology"/>
<dbReference type="SUPFAM" id="SSF51735">
    <property type="entry name" value="NAD(P)-binding Rossmann-fold domains"/>
    <property type="match status" value="1"/>
</dbReference>
<evidence type="ECO:0000313" key="5">
    <source>
        <dbReference type="Proteomes" id="UP000801492"/>
    </source>
</evidence>
<dbReference type="PANTHER" id="PTHR43115">
    <property type="entry name" value="DEHYDROGENASE/REDUCTASE SDR FAMILY MEMBER 11"/>
    <property type="match status" value="1"/>
</dbReference>
<dbReference type="InterPro" id="IPR002347">
    <property type="entry name" value="SDR_fam"/>
</dbReference>
<dbReference type="OrthoDB" id="1933717at2759"/>
<organism evidence="4 5">
    <name type="scientific">Ignelater luminosus</name>
    <name type="common">Cucubano</name>
    <name type="synonym">Pyrophorus luminosus</name>
    <dbReference type="NCBI Taxonomy" id="2038154"/>
    <lineage>
        <taxon>Eukaryota</taxon>
        <taxon>Metazoa</taxon>
        <taxon>Ecdysozoa</taxon>
        <taxon>Arthropoda</taxon>
        <taxon>Hexapoda</taxon>
        <taxon>Insecta</taxon>
        <taxon>Pterygota</taxon>
        <taxon>Neoptera</taxon>
        <taxon>Endopterygota</taxon>
        <taxon>Coleoptera</taxon>
        <taxon>Polyphaga</taxon>
        <taxon>Elateriformia</taxon>
        <taxon>Elateroidea</taxon>
        <taxon>Elateridae</taxon>
        <taxon>Agrypninae</taxon>
        <taxon>Pyrophorini</taxon>
        <taxon>Ignelater</taxon>
    </lineage>
</organism>
<evidence type="ECO:0000256" key="2">
    <source>
        <dbReference type="ARBA" id="ARBA00023002"/>
    </source>
</evidence>
<dbReference type="GO" id="GO:0016616">
    <property type="term" value="F:oxidoreductase activity, acting on the CH-OH group of donors, NAD or NADP as acceptor"/>
    <property type="evidence" value="ECO:0007669"/>
    <property type="project" value="UniProtKB-ARBA"/>
</dbReference>
<evidence type="ECO:0008006" key="6">
    <source>
        <dbReference type="Google" id="ProtNLM"/>
    </source>
</evidence>
<reference evidence="4" key="1">
    <citation type="submission" date="2019-08" db="EMBL/GenBank/DDBJ databases">
        <title>The genome of the North American firefly Photinus pyralis.</title>
        <authorList>
            <consortium name="Photinus pyralis genome working group"/>
            <person name="Fallon T.R."/>
            <person name="Sander Lower S.E."/>
            <person name="Weng J.-K."/>
        </authorList>
    </citation>
    <scope>NUCLEOTIDE SEQUENCE</scope>
    <source>
        <strain evidence="4">TRF0915ILg1</strain>
        <tissue evidence="4">Whole body</tissue>
    </source>
</reference>
<dbReference type="AlphaFoldDB" id="A0A8K0DF59"/>
<comment type="similarity">
    <text evidence="1 3">Belongs to the short-chain dehydrogenases/reductases (SDR) family.</text>
</comment>
<dbReference type="Pfam" id="PF00106">
    <property type="entry name" value="adh_short"/>
    <property type="match status" value="1"/>
</dbReference>
<evidence type="ECO:0000256" key="3">
    <source>
        <dbReference type="RuleBase" id="RU000363"/>
    </source>
</evidence>
<gene>
    <name evidence="4" type="ORF">ILUMI_04041</name>
</gene>
<protein>
    <recommendedName>
        <fullName evidence="6">Farnesol dehydrogenase</fullName>
    </recommendedName>
</protein>
<keyword evidence="5" id="KW-1185">Reference proteome</keyword>
<dbReference type="PRINTS" id="PR00081">
    <property type="entry name" value="GDHRDH"/>
</dbReference>
<dbReference type="Gene3D" id="3.40.50.720">
    <property type="entry name" value="NAD(P)-binding Rossmann-like Domain"/>
    <property type="match status" value="1"/>
</dbReference>
<dbReference type="PROSITE" id="PS00061">
    <property type="entry name" value="ADH_SHORT"/>
    <property type="match status" value="1"/>
</dbReference>
<dbReference type="InterPro" id="IPR036291">
    <property type="entry name" value="NAD(P)-bd_dom_sf"/>
</dbReference>
<dbReference type="InterPro" id="IPR020904">
    <property type="entry name" value="Sc_DH/Rdtase_CS"/>
</dbReference>
<dbReference type="PRINTS" id="PR00080">
    <property type="entry name" value="SDRFAMILY"/>
</dbReference>
<comment type="caution">
    <text evidence="4">The sequence shown here is derived from an EMBL/GenBank/DDBJ whole genome shotgun (WGS) entry which is preliminary data.</text>
</comment>
<dbReference type="PANTHER" id="PTHR43115:SF4">
    <property type="entry name" value="DEHYDROGENASE_REDUCTASE SDR FAMILY MEMBER 11"/>
    <property type="match status" value="1"/>
</dbReference>